<name>A0A498R1K1_9FIRM</name>
<dbReference type="RefSeq" id="WP_122626232.1">
    <property type="nucleotide sequence ID" value="NZ_UPPP01000054.1"/>
</dbReference>
<dbReference type="Pfam" id="PF01408">
    <property type="entry name" value="GFO_IDH_MocA"/>
    <property type="match status" value="1"/>
</dbReference>
<dbReference type="PANTHER" id="PTHR42840:SF3">
    <property type="entry name" value="BINDING ROSSMANN FOLD OXIDOREDUCTASE, PUTATIVE (AFU_ORTHOLOGUE AFUA_2G10240)-RELATED"/>
    <property type="match status" value="1"/>
</dbReference>
<dbReference type="EMBL" id="UPPP01000054">
    <property type="protein sequence ID" value="VBB05231.1"/>
    <property type="molecule type" value="Genomic_DNA"/>
</dbReference>
<proteinExistence type="inferred from homology"/>
<dbReference type="SUPFAM" id="SSF51735">
    <property type="entry name" value="NAD(P)-binding Rossmann-fold domains"/>
    <property type="match status" value="1"/>
</dbReference>
<dbReference type="Proteomes" id="UP000277811">
    <property type="component" value="Unassembled WGS sequence"/>
</dbReference>
<dbReference type="PANTHER" id="PTHR42840">
    <property type="entry name" value="NAD(P)-BINDING ROSSMANN-FOLD SUPERFAMILY PROTEIN-RELATED"/>
    <property type="match status" value="1"/>
</dbReference>
<dbReference type="OrthoDB" id="9815825at2"/>
<dbReference type="GO" id="GO:0016491">
    <property type="term" value="F:oxidoreductase activity"/>
    <property type="evidence" value="ECO:0007669"/>
    <property type="project" value="UniProtKB-KW"/>
</dbReference>
<keyword evidence="6" id="KW-1185">Reference proteome</keyword>
<comment type="similarity">
    <text evidence="1">Belongs to the Gfo/Idh/MocA family.</text>
</comment>
<dbReference type="Pfam" id="PF22725">
    <property type="entry name" value="GFO_IDH_MocA_C3"/>
    <property type="match status" value="1"/>
</dbReference>
<dbReference type="SUPFAM" id="SSF55347">
    <property type="entry name" value="Glyceraldehyde-3-phosphate dehydrogenase-like, C-terminal domain"/>
    <property type="match status" value="1"/>
</dbReference>
<evidence type="ECO:0000259" key="4">
    <source>
        <dbReference type="Pfam" id="PF22725"/>
    </source>
</evidence>
<feature type="domain" description="GFO/IDH/MocA-like oxidoreductase" evidence="4">
    <location>
        <begin position="134"/>
        <end position="257"/>
    </location>
</feature>
<dbReference type="GO" id="GO:0000166">
    <property type="term" value="F:nucleotide binding"/>
    <property type="evidence" value="ECO:0007669"/>
    <property type="project" value="InterPro"/>
</dbReference>
<dbReference type="InterPro" id="IPR000683">
    <property type="entry name" value="Gfo/Idh/MocA-like_OxRdtase_N"/>
</dbReference>
<evidence type="ECO:0008006" key="7">
    <source>
        <dbReference type="Google" id="ProtNLM"/>
    </source>
</evidence>
<feature type="domain" description="Gfo/Idh/MocA-like oxidoreductase N-terminal" evidence="3">
    <location>
        <begin position="4"/>
        <end position="117"/>
    </location>
</feature>
<reference evidence="5 6" key="1">
    <citation type="submission" date="2018-06" db="EMBL/GenBank/DDBJ databases">
        <authorList>
            <person name="Strepis N."/>
        </authorList>
    </citation>
    <scope>NUCLEOTIDE SEQUENCE [LARGE SCALE GENOMIC DNA]</scope>
    <source>
        <strain evidence="5">LUCI</strain>
    </source>
</reference>
<sequence length="338" mass="37082">MKKIRIGTVGLGRLGRRHAENIAFRLPSAELTAVCSIIPAEVDAVQQEWGIPYGYNDFAEMLKNQDLDAISICSSSTEHCRQIAQALEAGFHVFSEKPLGIGMEEVLSARQIVEKYPGQIFQLGFMRRFDPSYVYAKRKIEAGYIGKPVLIRCYGIDPVSAIDGAIAFAAKSGGLFLDMAIHDFDLSRWLLAAEAKSVYAVGACFEYKEFAKYGDVDNGAAMLQFQNGAMGLFYAGRMCAHGYHVETEVIGTRGSLRIGTVPYKNLVTLANENGVTNECVGGFLERFETAYLNEMEHFVNCILTDKKPGVGVIDGVQSTAMAYAATESFHTGKVVYLD</sequence>
<dbReference type="InterPro" id="IPR036291">
    <property type="entry name" value="NAD(P)-bd_dom_sf"/>
</dbReference>
<evidence type="ECO:0000313" key="5">
    <source>
        <dbReference type="EMBL" id="VBB05231.1"/>
    </source>
</evidence>
<evidence type="ECO:0000313" key="6">
    <source>
        <dbReference type="Proteomes" id="UP000277811"/>
    </source>
</evidence>
<evidence type="ECO:0000259" key="3">
    <source>
        <dbReference type="Pfam" id="PF01408"/>
    </source>
</evidence>
<accession>A0A498R1K1</accession>
<dbReference type="Gene3D" id="3.30.360.10">
    <property type="entry name" value="Dihydrodipicolinate Reductase, domain 2"/>
    <property type="match status" value="1"/>
</dbReference>
<dbReference type="AlphaFoldDB" id="A0A498R1K1"/>
<dbReference type="InterPro" id="IPR055170">
    <property type="entry name" value="GFO_IDH_MocA-like_dom"/>
</dbReference>
<protein>
    <recommendedName>
        <fullName evidence="7">Inositol 2-dehydrogenase</fullName>
    </recommendedName>
</protein>
<evidence type="ECO:0000256" key="1">
    <source>
        <dbReference type="ARBA" id="ARBA00010928"/>
    </source>
</evidence>
<evidence type="ECO:0000256" key="2">
    <source>
        <dbReference type="ARBA" id="ARBA00023002"/>
    </source>
</evidence>
<dbReference type="Gene3D" id="3.40.50.720">
    <property type="entry name" value="NAD(P)-binding Rossmann-like Domain"/>
    <property type="match status" value="1"/>
</dbReference>
<keyword evidence="2" id="KW-0560">Oxidoreductase</keyword>
<organism evidence="5 6">
    <name type="scientific">Lucifera butyrica</name>
    <dbReference type="NCBI Taxonomy" id="1351585"/>
    <lineage>
        <taxon>Bacteria</taxon>
        <taxon>Bacillati</taxon>
        <taxon>Bacillota</taxon>
        <taxon>Negativicutes</taxon>
        <taxon>Veillonellales</taxon>
        <taxon>Veillonellaceae</taxon>
        <taxon>Lucifera</taxon>
    </lineage>
</organism>
<gene>
    <name evidence="5" type="ORF">LUCI_0438</name>
</gene>